<dbReference type="Gene3D" id="1.20.1530.10">
    <property type="entry name" value="Na+/H+ antiporter like domain"/>
    <property type="match status" value="1"/>
</dbReference>
<comment type="caution">
    <text evidence="11">Lacks conserved residue(s) required for the propagation of feature annotation.</text>
</comment>
<keyword evidence="5 11" id="KW-0812">Transmembrane</keyword>
<keyword evidence="7 11" id="KW-0915">Sodium</keyword>
<comment type="caution">
    <text evidence="12">The sequence shown here is derived from an EMBL/GenBank/DDBJ whole genome shotgun (WGS) entry which is preliminary data.</text>
</comment>
<keyword evidence="3 11" id="KW-0050">Antiport</keyword>
<dbReference type="NCBIfam" id="TIGR00773">
    <property type="entry name" value="NhaA"/>
    <property type="match status" value="1"/>
</dbReference>
<evidence type="ECO:0000256" key="6">
    <source>
        <dbReference type="ARBA" id="ARBA00022989"/>
    </source>
</evidence>
<comment type="catalytic activity">
    <reaction evidence="11">
        <text>Na(+)(in) + 2 H(+)(out) = Na(+)(out) + 2 H(+)(in)</text>
        <dbReference type="Rhea" id="RHEA:29251"/>
        <dbReference type="ChEBI" id="CHEBI:15378"/>
        <dbReference type="ChEBI" id="CHEBI:29101"/>
    </reaction>
</comment>
<accession>A0A8J3LJJ8</accession>
<name>A0A8J3LJJ8_9ACTN</name>
<comment type="function">
    <text evidence="11">Na(+)/H(+) antiporter that extrudes sodium in exchange for external protons.</text>
</comment>
<keyword evidence="9 11" id="KW-0472">Membrane</keyword>
<feature type="transmembrane region" description="Helical" evidence="11">
    <location>
        <begin position="231"/>
        <end position="264"/>
    </location>
</feature>
<dbReference type="AlphaFoldDB" id="A0A8J3LJJ8"/>
<keyword evidence="10 11" id="KW-0739">Sodium transport</keyword>
<feature type="transmembrane region" description="Helical" evidence="11">
    <location>
        <begin position="190"/>
        <end position="219"/>
    </location>
</feature>
<protein>
    <recommendedName>
        <fullName evidence="11">Na(+)/H(+) antiporter NhaA</fullName>
    </recommendedName>
    <alternativeName>
        <fullName evidence="11">Sodium/proton antiporter NhaA</fullName>
    </alternativeName>
</protein>
<feature type="transmembrane region" description="Helical" evidence="11">
    <location>
        <begin position="123"/>
        <end position="144"/>
    </location>
</feature>
<keyword evidence="13" id="KW-1185">Reference proteome</keyword>
<keyword evidence="8 11" id="KW-0406">Ion transport</keyword>
<evidence type="ECO:0000313" key="13">
    <source>
        <dbReference type="Proteomes" id="UP000660339"/>
    </source>
</evidence>
<evidence type="ECO:0000256" key="1">
    <source>
        <dbReference type="ARBA" id="ARBA00004429"/>
    </source>
</evidence>
<dbReference type="GO" id="GO:0006885">
    <property type="term" value="P:regulation of pH"/>
    <property type="evidence" value="ECO:0007669"/>
    <property type="project" value="UniProtKB-UniRule"/>
</dbReference>
<comment type="similarity">
    <text evidence="11">Belongs to the NhaA Na(+)/H(+) (TC 2.A.33) antiporter family.</text>
</comment>
<evidence type="ECO:0000256" key="7">
    <source>
        <dbReference type="ARBA" id="ARBA00023053"/>
    </source>
</evidence>
<feature type="transmembrane region" description="Helical" evidence="11">
    <location>
        <begin position="318"/>
        <end position="344"/>
    </location>
</feature>
<keyword evidence="2 11" id="KW-0813">Transport</keyword>
<dbReference type="HAMAP" id="MF_01844">
    <property type="entry name" value="NhaA"/>
    <property type="match status" value="1"/>
</dbReference>
<evidence type="ECO:0000256" key="2">
    <source>
        <dbReference type="ARBA" id="ARBA00022448"/>
    </source>
</evidence>
<dbReference type="PANTHER" id="PTHR30341">
    <property type="entry name" value="SODIUM ION/PROTON ANTIPORTER NHAA-RELATED"/>
    <property type="match status" value="1"/>
</dbReference>
<reference evidence="12" key="1">
    <citation type="submission" date="2021-01" db="EMBL/GenBank/DDBJ databases">
        <title>Whole genome shotgun sequence of Catellatospora methionotrophica NBRC 14553.</title>
        <authorList>
            <person name="Komaki H."/>
            <person name="Tamura T."/>
        </authorList>
    </citation>
    <scope>NUCLEOTIDE SEQUENCE</scope>
    <source>
        <strain evidence="12">NBRC 14553</strain>
    </source>
</reference>
<feature type="transmembrane region" description="Helical" evidence="11">
    <location>
        <begin position="285"/>
        <end position="312"/>
    </location>
</feature>
<evidence type="ECO:0000256" key="9">
    <source>
        <dbReference type="ARBA" id="ARBA00023136"/>
    </source>
</evidence>
<keyword evidence="4 11" id="KW-1003">Cell membrane</keyword>
<dbReference type="InterPro" id="IPR004670">
    <property type="entry name" value="NhaA"/>
</dbReference>
<evidence type="ECO:0000256" key="4">
    <source>
        <dbReference type="ARBA" id="ARBA00022475"/>
    </source>
</evidence>
<proteinExistence type="inferred from homology"/>
<evidence type="ECO:0000313" key="12">
    <source>
        <dbReference type="EMBL" id="GIG13875.1"/>
    </source>
</evidence>
<evidence type="ECO:0000256" key="11">
    <source>
        <dbReference type="HAMAP-Rule" id="MF_01844"/>
    </source>
</evidence>
<keyword evidence="6 11" id="KW-1133">Transmembrane helix</keyword>
<comment type="subcellular location">
    <subcellularLocation>
        <location evidence="1">Cell inner membrane</location>
        <topology evidence="1">Multi-pass membrane protein</topology>
    </subcellularLocation>
    <subcellularLocation>
        <location evidence="11">Cell membrane</location>
        <topology evidence="11">Multi-pass membrane protein</topology>
    </subcellularLocation>
</comment>
<dbReference type="GO" id="GO:0015385">
    <property type="term" value="F:sodium:proton antiporter activity"/>
    <property type="evidence" value="ECO:0007669"/>
    <property type="project" value="UniProtKB-UniRule"/>
</dbReference>
<dbReference type="Pfam" id="PF06965">
    <property type="entry name" value="Na_H_antiport_1"/>
    <property type="match status" value="1"/>
</dbReference>
<evidence type="ECO:0000256" key="10">
    <source>
        <dbReference type="ARBA" id="ARBA00023201"/>
    </source>
</evidence>
<dbReference type="Proteomes" id="UP000660339">
    <property type="component" value="Unassembled WGS sequence"/>
</dbReference>
<feature type="transmembrane region" description="Helical" evidence="11">
    <location>
        <begin position="150"/>
        <end position="169"/>
    </location>
</feature>
<gene>
    <name evidence="12" type="primary">nhaA_2</name>
    <name evidence="11" type="synonym">nhaA</name>
    <name evidence="12" type="ORF">Cme02nite_22070</name>
</gene>
<dbReference type="GO" id="GO:0005886">
    <property type="term" value="C:plasma membrane"/>
    <property type="evidence" value="ECO:0007669"/>
    <property type="project" value="UniProtKB-SubCell"/>
</dbReference>
<evidence type="ECO:0000256" key="8">
    <source>
        <dbReference type="ARBA" id="ARBA00023065"/>
    </source>
</evidence>
<dbReference type="InterPro" id="IPR023171">
    <property type="entry name" value="Na/H_antiporter_dom_sf"/>
</dbReference>
<dbReference type="RefSeq" id="WP_239086044.1">
    <property type="nucleotide sequence ID" value="NZ_BAAATT010000022.1"/>
</dbReference>
<feature type="transmembrane region" description="Helical" evidence="11">
    <location>
        <begin position="356"/>
        <end position="378"/>
    </location>
</feature>
<dbReference type="PANTHER" id="PTHR30341:SF0">
    <property type="entry name" value="NA(+)_H(+) ANTIPORTER NHAA"/>
    <property type="match status" value="1"/>
</dbReference>
<feature type="transmembrane region" description="Helical" evidence="11">
    <location>
        <begin position="84"/>
        <end position="102"/>
    </location>
</feature>
<evidence type="ECO:0000256" key="5">
    <source>
        <dbReference type="ARBA" id="ARBA00022692"/>
    </source>
</evidence>
<dbReference type="EMBL" id="BONJ01000008">
    <property type="protein sequence ID" value="GIG13875.1"/>
    <property type="molecule type" value="Genomic_DNA"/>
</dbReference>
<sequence>MGDSRTRPKASPRVKRMKRRRAQAARSAAADVVRFLRTEQIGGLVLLGATALALIIANSPLSDAYQRLSAYTFGPQSLHLDLSVAQWAQDGLLTVFFVVAGLELKRELVIGELRSPRQAALPIAGAIGGMVVPALLCFLIAFGAPGGSDAWAVPVATDIAFALAVLAICARDLPPSLRVFLLSLAIVDDLGAILLIALVFTAHVAFLPLLGAAAVLVVYALLQQFRFRGWWLYLLLGLAAWALVHASGVHATIAGVAIGLLTRVKHDPGEHESPAEALEHRIQPISAGICVPLFAFFSAGIAISAGALGAIFTDRASLGVLIGLVVGKTVGVLLGAAVAVRAKLAELPEALDWRDLFAVAVVTGCGFTVSLLIAELAFDYGEQQARVKGAVLLGSLIASLLAAGLLRRQVRVRTR</sequence>
<organism evidence="12 13">
    <name type="scientific">Catellatospora methionotrophica</name>
    <dbReference type="NCBI Taxonomy" id="121620"/>
    <lineage>
        <taxon>Bacteria</taxon>
        <taxon>Bacillati</taxon>
        <taxon>Actinomycetota</taxon>
        <taxon>Actinomycetes</taxon>
        <taxon>Micromonosporales</taxon>
        <taxon>Micromonosporaceae</taxon>
        <taxon>Catellatospora</taxon>
    </lineage>
</organism>
<evidence type="ECO:0000256" key="3">
    <source>
        <dbReference type="ARBA" id="ARBA00022449"/>
    </source>
</evidence>